<dbReference type="InterPro" id="IPR029058">
    <property type="entry name" value="AB_hydrolase_fold"/>
</dbReference>
<reference evidence="3" key="2">
    <citation type="submission" date="2004-02" db="EMBL/GenBank/DDBJ databases">
        <authorList>
            <consortium name="Genoscope"/>
            <consortium name="Whitehead Institute Centre for Genome Research"/>
        </authorList>
    </citation>
    <scope>NUCLEOTIDE SEQUENCE</scope>
</reference>
<dbReference type="InterPro" id="IPR001563">
    <property type="entry name" value="Peptidase_S10"/>
</dbReference>
<evidence type="ECO:0000256" key="1">
    <source>
        <dbReference type="ARBA" id="ARBA00009431"/>
    </source>
</evidence>
<evidence type="ECO:0000256" key="2">
    <source>
        <dbReference type="RuleBase" id="RU361156"/>
    </source>
</evidence>
<reference evidence="3" key="1">
    <citation type="journal article" date="2004" name="Nature">
        <title>Genome duplication in the teleost fish Tetraodon nigroviridis reveals the early vertebrate proto-karyotype.</title>
        <authorList>
            <person name="Jaillon O."/>
            <person name="Aury J.-M."/>
            <person name="Brunet F."/>
            <person name="Petit J.-L."/>
            <person name="Stange-Thomann N."/>
            <person name="Mauceli E."/>
            <person name="Bouneau L."/>
            <person name="Fischer C."/>
            <person name="Ozouf-Costaz C."/>
            <person name="Bernot A."/>
            <person name="Nicaud S."/>
            <person name="Jaffe D."/>
            <person name="Fisher S."/>
            <person name="Lutfalla G."/>
            <person name="Dossat C."/>
            <person name="Segurens B."/>
            <person name="Dasilva C."/>
            <person name="Salanoubat M."/>
            <person name="Levy M."/>
            <person name="Boudet N."/>
            <person name="Castellano S."/>
            <person name="Anthouard V."/>
            <person name="Jubin C."/>
            <person name="Castelli V."/>
            <person name="Katinka M."/>
            <person name="Vacherie B."/>
            <person name="Biemont C."/>
            <person name="Skalli Z."/>
            <person name="Cattolico L."/>
            <person name="Poulain J."/>
            <person name="De Berardinis V."/>
            <person name="Cruaud C."/>
            <person name="Duprat S."/>
            <person name="Brottier P."/>
            <person name="Coutanceau J.-P."/>
            <person name="Gouzy J."/>
            <person name="Parra G."/>
            <person name="Lardier G."/>
            <person name="Chapple C."/>
            <person name="McKernan K.J."/>
            <person name="McEwan P."/>
            <person name="Bosak S."/>
            <person name="Kellis M."/>
            <person name="Volff J.-N."/>
            <person name="Guigo R."/>
            <person name="Zody M.C."/>
            <person name="Mesirov J."/>
            <person name="Lindblad-Toh K."/>
            <person name="Birren B."/>
            <person name="Nusbaum C."/>
            <person name="Kahn D."/>
            <person name="Robinson-Rechavi M."/>
            <person name="Laudet V."/>
            <person name="Schachter V."/>
            <person name="Quetier F."/>
            <person name="Saurin W."/>
            <person name="Scarpelli C."/>
            <person name="Wincker P."/>
            <person name="Lander E.S."/>
            <person name="Weissenbach J."/>
            <person name="Roest Crollius H."/>
        </authorList>
    </citation>
    <scope>NUCLEOTIDE SEQUENCE [LARGE SCALE GENOMIC DNA]</scope>
</reference>
<dbReference type="PRINTS" id="PR00724">
    <property type="entry name" value="CRBOXYPTASEC"/>
</dbReference>
<dbReference type="Gene3D" id="3.40.50.12670">
    <property type="match status" value="1"/>
</dbReference>
<dbReference type="OrthoDB" id="443318at2759"/>
<evidence type="ECO:0000313" key="3">
    <source>
        <dbReference type="EMBL" id="CAF99549.1"/>
    </source>
</evidence>
<accession>Q4SII3</accession>
<organism evidence="3">
    <name type="scientific">Tetraodon nigroviridis</name>
    <name type="common">Spotted green pufferfish</name>
    <name type="synonym">Chelonodon nigroviridis</name>
    <dbReference type="NCBI Taxonomy" id="99883"/>
    <lineage>
        <taxon>Eukaryota</taxon>
        <taxon>Metazoa</taxon>
        <taxon>Chordata</taxon>
        <taxon>Craniata</taxon>
        <taxon>Vertebrata</taxon>
        <taxon>Euteleostomi</taxon>
        <taxon>Actinopterygii</taxon>
        <taxon>Neopterygii</taxon>
        <taxon>Teleostei</taxon>
        <taxon>Neoteleostei</taxon>
        <taxon>Acanthomorphata</taxon>
        <taxon>Eupercaria</taxon>
        <taxon>Tetraodontiformes</taxon>
        <taxon>Tetradontoidea</taxon>
        <taxon>Tetraodontidae</taxon>
        <taxon>Tetraodon</taxon>
    </lineage>
</organism>
<comment type="caution">
    <text evidence="3">The sequence shown here is derived from an EMBL/GenBank/DDBJ whole genome shotgun (WGS) entry which is preliminary data.</text>
</comment>
<keyword evidence="2" id="KW-0378">Hydrolase</keyword>
<dbReference type="Gene3D" id="3.40.50.1820">
    <property type="entry name" value="alpha/beta hydrolase"/>
    <property type="match status" value="1"/>
</dbReference>
<proteinExistence type="inferred from homology"/>
<dbReference type="PROSITE" id="PS51257">
    <property type="entry name" value="PROKAR_LIPOPROTEIN"/>
    <property type="match status" value="1"/>
</dbReference>
<dbReference type="PANTHER" id="PTHR11802:SF434">
    <property type="entry name" value="CARBOXYPEPTIDASE"/>
    <property type="match status" value="1"/>
</dbReference>
<dbReference type="EC" id="3.4.16.-" evidence="2"/>
<gene>
    <name evidence="3" type="ORF">GSTENG00017678001</name>
</gene>
<keyword evidence="2" id="KW-0121">Carboxypeptidase</keyword>
<dbReference type="InterPro" id="IPR018202">
    <property type="entry name" value="Ser_caboxypep_ser_AS"/>
</dbReference>
<dbReference type="AlphaFoldDB" id="Q4SII3"/>
<dbReference type="GO" id="GO:0006508">
    <property type="term" value="P:proteolysis"/>
    <property type="evidence" value="ECO:0007669"/>
    <property type="project" value="UniProtKB-KW"/>
</dbReference>
<keyword evidence="2" id="KW-0732">Signal</keyword>
<dbReference type="EMBL" id="CAAE01014581">
    <property type="protein sequence ID" value="CAF99549.1"/>
    <property type="molecule type" value="Genomic_DNA"/>
</dbReference>
<dbReference type="SUPFAM" id="SSF53474">
    <property type="entry name" value="alpha/beta-Hydrolases"/>
    <property type="match status" value="2"/>
</dbReference>
<keyword evidence="2" id="KW-0645">Protease</keyword>
<protein>
    <recommendedName>
        <fullName evidence="2">Carboxypeptidase</fullName>
        <ecNumber evidence="2">3.4.16.-</ecNumber>
    </recommendedName>
</protein>
<comment type="similarity">
    <text evidence="1 2">Belongs to the peptidase S10 family.</text>
</comment>
<name>Q4SII3_TETNG</name>
<sequence>MFAGKLLGLCLFAVSCVGSRAYDPDEVTFLPGMTFRPRYKQWSGYLQTRPGRFLHYWFVTSQRDPAADPLVLWLNGGPGCSSLDGFLSENGPFHVKADGATLQENPFSWNRVANVLYVESPAGVGYSYSDDKNYTTNDDQVAEDNYKALLSFFAKFPNFTQNEFFIFGESYGGIYAPTLSLRVLAGSAKIKFKVSGGDPWRSSDLPKATEDALCKYPTVPSFTRLHMALQWGMASAALRSMTSPWFILLITTASLEKSCGVASTRTAVTRGFVTSTAPARRPAGHWYEGLESQLPLVLLVLQKHLNESDCVQVNVAFSIVYNSGLNEYALYLDCEGGQLYHKGYKMTMSHLFKTYRKNTHTHKRGRGPALLHPVLVHEGHLFEAAVCGPPGAGLQRRHRHGVQLPGRPVVCGGSRLSGLPIIQGFFSSLMRRDRFTFQRERWFSGDHGVPGLEVRATGWRFLSTVWKPHFPDSEGNTFHVLFSSIVWFPYSSVLFQGAGHMVPQWAPGPAFHLFQAFLNNESY</sequence>
<feature type="chain" id="PRO_5006528883" description="Carboxypeptidase" evidence="2">
    <location>
        <begin position="22"/>
        <end position="523"/>
    </location>
</feature>
<dbReference type="MEROPS" id="S10.002"/>
<feature type="signal peptide" evidence="2">
    <location>
        <begin position="1"/>
        <end position="21"/>
    </location>
</feature>
<dbReference type="PANTHER" id="PTHR11802">
    <property type="entry name" value="SERINE PROTEASE FAMILY S10 SERINE CARBOXYPEPTIDASE"/>
    <property type="match status" value="1"/>
</dbReference>
<dbReference type="Pfam" id="PF00450">
    <property type="entry name" value="Peptidase_S10"/>
    <property type="match status" value="1"/>
</dbReference>
<dbReference type="KEGG" id="tng:GSTEN00017678G001"/>
<dbReference type="PROSITE" id="PS00131">
    <property type="entry name" value="CARBOXYPEPT_SER_SER"/>
    <property type="match status" value="1"/>
</dbReference>
<dbReference type="GO" id="GO:0004185">
    <property type="term" value="F:serine-type carboxypeptidase activity"/>
    <property type="evidence" value="ECO:0007669"/>
    <property type="project" value="UniProtKB-UniRule"/>
</dbReference>